<dbReference type="EMBL" id="MU001507">
    <property type="protein sequence ID" value="KAF2440502.1"/>
    <property type="molecule type" value="Genomic_DNA"/>
</dbReference>
<dbReference type="OrthoDB" id="446723at2759"/>
<sequence>MVAPFVKKSYWTLAALGGIWALLLAAAIHPTVQSHLVYMHKLHHGYFQNAKNPEEFGFAKGQVTPFWLETSDAEHLFCWHVLPLDVYLEHERELVSRVQDDVVESGEFVKTLGARLLREDTESKLVINFHGNAGHLALGWRPSIYRSMSGIPRTHTFVCDYRGFGLSTANNAPHRPTEPGLITDGVSIVSFALNTLHHPAARTTLLGQSLGTAVTAATALYFTDPSSPLLPASLPHPPTTPQPFAAVILAAAFTDLPTLLKSYKIKGVVPILSPLQNYPKIASFLSARIIDTWPTLPRLQALTTAATTASTPLHITILHARNDQEIPFHMAETVYAPLETALLGEEGAISVSERRSIQGGERVSRGAFAYRKVETKQGERSVEVEVVRYGGHSEGVGWGQVSLAVRRAWGRGEATR</sequence>
<organism evidence="1 2">
    <name type="scientific">Karstenula rhodostoma CBS 690.94</name>
    <dbReference type="NCBI Taxonomy" id="1392251"/>
    <lineage>
        <taxon>Eukaryota</taxon>
        <taxon>Fungi</taxon>
        <taxon>Dikarya</taxon>
        <taxon>Ascomycota</taxon>
        <taxon>Pezizomycotina</taxon>
        <taxon>Dothideomycetes</taxon>
        <taxon>Pleosporomycetidae</taxon>
        <taxon>Pleosporales</taxon>
        <taxon>Massarineae</taxon>
        <taxon>Didymosphaeriaceae</taxon>
        <taxon>Karstenula</taxon>
    </lineage>
</organism>
<comment type="caution">
    <text evidence="1">The sequence shown here is derived from an EMBL/GenBank/DDBJ whole genome shotgun (WGS) entry which is preliminary data.</text>
</comment>
<evidence type="ECO:0008006" key="3">
    <source>
        <dbReference type="Google" id="ProtNLM"/>
    </source>
</evidence>
<dbReference type="InterPro" id="IPR029058">
    <property type="entry name" value="AB_hydrolase_fold"/>
</dbReference>
<evidence type="ECO:0000313" key="2">
    <source>
        <dbReference type="Proteomes" id="UP000799764"/>
    </source>
</evidence>
<proteinExistence type="predicted"/>
<dbReference type="SUPFAM" id="SSF53474">
    <property type="entry name" value="alpha/beta-Hydrolases"/>
    <property type="match status" value="1"/>
</dbReference>
<dbReference type="Gene3D" id="3.40.50.1820">
    <property type="entry name" value="alpha/beta hydrolase"/>
    <property type="match status" value="1"/>
</dbReference>
<gene>
    <name evidence="1" type="ORF">P171DRAFT_420236</name>
</gene>
<keyword evidence="2" id="KW-1185">Reference proteome</keyword>
<dbReference type="PANTHER" id="PTHR12277:SF81">
    <property type="entry name" value="PROTEIN ABHD13"/>
    <property type="match status" value="1"/>
</dbReference>
<dbReference type="Proteomes" id="UP000799764">
    <property type="component" value="Unassembled WGS sequence"/>
</dbReference>
<dbReference type="AlphaFoldDB" id="A0A9P4PAY8"/>
<dbReference type="PANTHER" id="PTHR12277">
    <property type="entry name" value="ALPHA/BETA HYDROLASE DOMAIN-CONTAINING PROTEIN"/>
    <property type="match status" value="1"/>
</dbReference>
<protein>
    <recommendedName>
        <fullName evidence="3">Alpha/beta-hydrolase</fullName>
    </recommendedName>
</protein>
<evidence type="ECO:0000313" key="1">
    <source>
        <dbReference type="EMBL" id="KAF2440502.1"/>
    </source>
</evidence>
<name>A0A9P4PAY8_9PLEO</name>
<reference evidence="1" key="1">
    <citation type="journal article" date="2020" name="Stud. Mycol.">
        <title>101 Dothideomycetes genomes: a test case for predicting lifestyles and emergence of pathogens.</title>
        <authorList>
            <person name="Haridas S."/>
            <person name="Albert R."/>
            <person name="Binder M."/>
            <person name="Bloem J."/>
            <person name="Labutti K."/>
            <person name="Salamov A."/>
            <person name="Andreopoulos B."/>
            <person name="Baker S."/>
            <person name="Barry K."/>
            <person name="Bills G."/>
            <person name="Bluhm B."/>
            <person name="Cannon C."/>
            <person name="Castanera R."/>
            <person name="Culley D."/>
            <person name="Daum C."/>
            <person name="Ezra D."/>
            <person name="Gonzalez J."/>
            <person name="Henrissat B."/>
            <person name="Kuo A."/>
            <person name="Liang C."/>
            <person name="Lipzen A."/>
            <person name="Lutzoni F."/>
            <person name="Magnuson J."/>
            <person name="Mondo S."/>
            <person name="Nolan M."/>
            <person name="Ohm R."/>
            <person name="Pangilinan J."/>
            <person name="Park H.-J."/>
            <person name="Ramirez L."/>
            <person name="Alfaro M."/>
            <person name="Sun H."/>
            <person name="Tritt A."/>
            <person name="Yoshinaga Y."/>
            <person name="Zwiers L.-H."/>
            <person name="Turgeon B."/>
            <person name="Goodwin S."/>
            <person name="Spatafora J."/>
            <person name="Crous P."/>
            <person name="Grigoriev I."/>
        </authorList>
    </citation>
    <scope>NUCLEOTIDE SEQUENCE</scope>
    <source>
        <strain evidence="1">CBS 690.94</strain>
    </source>
</reference>
<accession>A0A9P4PAY8</accession>